<proteinExistence type="predicted"/>
<sequence>MFVKGRSIFQMNANVSQCEFKASTGTEITNKSKIYFYQLDTIVIKCPPGMALNSSKWSQPIPHCVKVSNQSFHHQIINMF</sequence>
<name>A0A7J7J739_BUGNE</name>
<accession>A0A7J7J739</accession>
<dbReference type="Proteomes" id="UP000593567">
    <property type="component" value="Unassembled WGS sequence"/>
</dbReference>
<evidence type="ECO:0000313" key="1">
    <source>
        <dbReference type="EMBL" id="KAF6021238.1"/>
    </source>
</evidence>
<comment type="caution">
    <text evidence="1">The sequence shown here is derived from an EMBL/GenBank/DDBJ whole genome shotgun (WGS) entry which is preliminary data.</text>
</comment>
<evidence type="ECO:0000313" key="2">
    <source>
        <dbReference type="Proteomes" id="UP000593567"/>
    </source>
</evidence>
<evidence type="ECO:0008006" key="3">
    <source>
        <dbReference type="Google" id="ProtNLM"/>
    </source>
</evidence>
<dbReference type="AlphaFoldDB" id="A0A7J7J739"/>
<gene>
    <name evidence="1" type="ORF">EB796_020456</name>
</gene>
<reference evidence="1" key="1">
    <citation type="submission" date="2020-06" db="EMBL/GenBank/DDBJ databases">
        <title>Draft genome of Bugula neritina, a colonial animal packing powerful symbionts and potential medicines.</title>
        <authorList>
            <person name="Rayko M."/>
        </authorList>
    </citation>
    <scope>NUCLEOTIDE SEQUENCE [LARGE SCALE GENOMIC DNA]</scope>
    <source>
        <strain evidence="1">Kwan_BN1</strain>
    </source>
</reference>
<protein>
    <recommendedName>
        <fullName evidence="3">Sushi domain-containing protein</fullName>
    </recommendedName>
</protein>
<organism evidence="1 2">
    <name type="scientific">Bugula neritina</name>
    <name type="common">Brown bryozoan</name>
    <name type="synonym">Sertularia neritina</name>
    <dbReference type="NCBI Taxonomy" id="10212"/>
    <lineage>
        <taxon>Eukaryota</taxon>
        <taxon>Metazoa</taxon>
        <taxon>Spiralia</taxon>
        <taxon>Lophotrochozoa</taxon>
        <taxon>Bryozoa</taxon>
        <taxon>Gymnolaemata</taxon>
        <taxon>Cheilostomatida</taxon>
        <taxon>Flustrina</taxon>
        <taxon>Buguloidea</taxon>
        <taxon>Bugulidae</taxon>
        <taxon>Bugula</taxon>
    </lineage>
</organism>
<keyword evidence="2" id="KW-1185">Reference proteome</keyword>
<dbReference type="EMBL" id="VXIV02003086">
    <property type="protein sequence ID" value="KAF6021238.1"/>
    <property type="molecule type" value="Genomic_DNA"/>
</dbReference>